<protein>
    <submittedName>
        <fullName evidence="1">Uncharacterized protein</fullName>
    </submittedName>
</protein>
<gene>
    <name evidence="1" type="ORF">R1sor_008557</name>
</gene>
<keyword evidence="2" id="KW-1185">Reference proteome</keyword>
<dbReference type="Proteomes" id="UP001633002">
    <property type="component" value="Unassembled WGS sequence"/>
</dbReference>
<proteinExistence type="predicted"/>
<dbReference type="EMBL" id="JBJQOH010000003">
    <property type="protein sequence ID" value="KAL3694906.1"/>
    <property type="molecule type" value="Genomic_DNA"/>
</dbReference>
<name>A0ABD3HVG0_9MARC</name>
<evidence type="ECO:0000313" key="1">
    <source>
        <dbReference type="EMBL" id="KAL3694906.1"/>
    </source>
</evidence>
<dbReference type="AlphaFoldDB" id="A0ABD3HVG0"/>
<evidence type="ECO:0000313" key="2">
    <source>
        <dbReference type="Proteomes" id="UP001633002"/>
    </source>
</evidence>
<sequence>MVSVRSLIGRKIQPPPLDLDEMTGVDHVRLTGIGGDAVVLVFRDETVEMIEFLGINSFDCLWSLVQSDLLWIQYRGTLTSIVRQLCQIHHPDLHLTVSHLTPEESYPLFTNIRARFTRDEELSHKELTDTIHQHFKNRKYGKLRKLKALITQLDYNTHHDALLEKSAWISETSFAVMLPDAQQCFWHSEPKRTEAALETAREDETAGRELLRPMSYFETR</sequence>
<accession>A0ABD3HVG0</accession>
<organism evidence="1 2">
    <name type="scientific">Riccia sorocarpa</name>
    <dbReference type="NCBI Taxonomy" id="122646"/>
    <lineage>
        <taxon>Eukaryota</taxon>
        <taxon>Viridiplantae</taxon>
        <taxon>Streptophyta</taxon>
        <taxon>Embryophyta</taxon>
        <taxon>Marchantiophyta</taxon>
        <taxon>Marchantiopsida</taxon>
        <taxon>Marchantiidae</taxon>
        <taxon>Marchantiales</taxon>
        <taxon>Ricciaceae</taxon>
        <taxon>Riccia</taxon>
    </lineage>
</organism>
<reference evidence="1 2" key="1">
    <citation type="submission" date="2024-09" db="EMBL/GenBank/DDBJ databases">
        <title>Chromosome-scale assembly of Riccia sorocarpa.</title>
        <authorList>
            <person name="Paukszto L."/>
        </authorList>
    </citation>
    <scope>NUCLEOTIDE SEQUENCE [LARGE SCALE GENOMIC DNA]</scope>
    <source>
        <strain evidence="1">LP-2024</strain>
        <tissue evidence="1">Aerial parts of the thallus</tissue>
    </source>
</reference>
<comment type="caution">
    <text evidence="1">The sequence shown here is derived from an EMBL/GenBank/DDBJ whole genome shotgun (WGS) entry which is preliminary data.</text>
</comment>